<feature type="region of interest" description="Disordered" evidence="5">
    <location>
        <begin position="118"/>
        <end position="146"/>
    </location>
</feature>
<dbReference type="Proteomes" id="UP000199555">
    <property type="component" value="Unassembled WGS sequence"/>
</dbReference>
<reference evidence="9" key="1">
    <citation type="submission" date="2016-10" db="EMBL/GenBank/DDBJ databases">
        <authorList>
            <person name="Varghese N."/>
            <person name="Submissions S."/>
        </authorList>
    </citation>
    <scope>NUCLEOTIDE SEQUENCE [LARGE SCALE GENOMIC DNA]</scope>
    <source>
        <strain evidence="9">CGMCC 1.7655</strain>
    </source>
</reference>
<evidence type="ECO:0000256" key="1">
    <source>
        <dbReference type="ARBA" id="ARBA00022475"/>
    </source>
</evidence>
<dbReference type="GO" id="GO:0005886">
    <property type="term" value="C:plasma membrane"/>
    <property type="evidence" value="ECO:0007669"/>
    <property type="project" value="InterPro"/>
</dbReference>
<keyword evidence="3 6" id="KW-1133">Transmembrane helix</keyword>
<evidence type="ECO:0000256" key="2">
    <source>
        <dbReference type="ARBA" id="ARBA00022692"/>
    </source>
</evidence>
<evidence type="ECO:0000259" key="7">
    <source>
        <dbReference type="Pfam" id="PF06305"/>
    </source>
</evidence>
<dbReference type="STRING" id="525640.SAMN04487971_10957"/>
<dbReference type="EMBL" id="FNGE01000009">
    <property type="protein sequence ID" value="SDL34485.1"/>
    <property type="molecule type" value="Genomic_DNA"/>
</dbReference>
<accession>A0A1G9JB98</accession>
<organism evidence="8 9">
    <name type="scientific">Paracoccus chinensis</name>
    <dbReference type="NCBI Taxonomy" id="525640"/>
    <lineage>
        <taxon>Bacteria</taxon>
        <taxon>Pseudomonadati</taxon>
        <taxon>Pseudomonadota</taxon>
        <taxon>Alphaproteobacteria</taxon>
        <taxon>Rhodobacterales</taxon>
        <taxon>Paracoccaceae</taxon>
        <taxon>Paracoccus</taxon>
    </lineage>
</organism>
<proteinExistence type="predicted"/>
<dbReference type="AlphaFoldDB" id="A0A1G9JB98"/>
<keyword evidence="1" id="KW-1003">Cell membrane</keyword>
<dbReference type="RefSeq" id="WP_090755830.1">
    <property type="nucleotide sequence ID" value="NZ_FNGE01000009.1"/>
</dbReference>
<keyword evidence="9" id="KW-1185">Reference proteome</keyword>
<sequence>MRYVRMLLVALLAIILVGVALANRQLVTVSLFPGRLDRYMGGDWQVQMPLFLVIILALLAGMVLGLVWEWMRETTVRQESARRAHELQLLEREVRGLRVTHHAPRDEVLAILDAPKPAPAPAAAPGATVPANTPLPASPAALPARR</sequence>
<keyword evidence="4 6" id="KW-0472">Membrane</keyword>
<evidence type="ECO:0000256" key="4">
    <source>
        <dbReference type="ARBA" id="ARBA00023136"/>
    </source>
</evidence>
<evidence type="ECO:0000256" key="5">
    <source>
        <dbReference type="SAM" id="MobiDB-lite"/>
    </source>
</evidence>
<feature type="domain" description="Lipopolysaccharide assembly protein A" evidence="7">
    <location>
        <begin position="23"/>
        <end position="94"/>
    </location>
</feature>
<name>A0A1G9JB98_9RHOB</name>
<feature type="transmembrane region" description="Helical" evidence="6">
    <location>
        <begin position="46"/>
        <end position="68"/>
    </location>
</feature>
<evidence type="ECO:0000313" key="9">
    <source>
        <dbReference type="Proteomes" id="UP000199555"/>
    </source>
</evidence>
<dbReference type="Pfam" id="PF06305">
    <property type="entry name" value="LapA_dom"/>
    <property type="match status" value="1"/>
</dbReference>
<dbReference type="OrthoDB" id="7689797at2"/>
<feature type="compositionally biased region" description="Low complexity" evidence="5">
    <location>
        <begin position="123"/>
        <end position="146"/>
    </location>
</feature>
<protein>
    <recommendedName>
        <fullName evidence="7">Lipopolysaccharide assembly protein A domain-containing protein</fullName>
    </recommendedName>
</protein>
<dbReference type="InterPro" id="IPR010445">
    <property type="entry name" value="LapA_dom"/>
</dbReference>
<gene>
    <name evidence="8" type="ORF">SAMN04487971_10957</name>
</gene>
<evidence type="ECO:0000256" key="6">
    <source>
        <dbReference type="SAM" id="Phobius"/>
    </source>
</evidence>
<keyword evidence="2 6" id="KW-0812">Transmembrane</keyword>
<evidence type="ECO:0000313" key="8">
    <source>
        <dbReference type="EMBL" id="SDL34485.1"/>
    </source>
</evidence>
<evidence type="ECO:0000256" key="3">
    <source>
        <dbReference type="ARBA" id="ARBA00022989"/>
    </source>
</evidence>